<evidence type="ECO:0000313" key="4">
    <source>
        <dbReference type="EMBL" id="KAK0625144.1"/>
    </source>
</evidence>
<dbReference type="SUPFAM" id="SSF47473">
    <property type="entry name" value="EF-hand"/>
    <property type="match status" value="1"/>
</dbReference>
<dbReference type="Proteomes" id="UP001174934">
    <property type="component" value="Unassembled WGS sequence"/>
</dbReference>
<dbReference type="Pfam" id="PF05042">
    <property type="entry name" value="Caleosin"/>
    <property type="match status" value="1"/>
</dbReference>
<dbReference type="PANTHER" id="PTHR31495">
    <property type="entry name" value="PEROXYGENASE 3-RELATED"/>
    <property type="match status" value="1"/>
</dbReference>
<evidence type="ECO:0000313" key="5">
    <source>
        <dbReference type="Proteomes" id="UP001174934"/>
    </source>
</evidence>
<protein>
    <submittedName>
        <fullName evidence="4">Caleosin related protein-domain-containing protein</fullName>
    </submittedName>
</protein>
<dbReference type="InterPro" id="IPR007736">
    <property type="entry name" value="Caleosin-related"/>
</dbReference>
<reference evidence="4" key="1">
    <citation type="submission" date="2023-06" db="EMBL/GenBank/DDBJ databases">
        <title>Genome-scale phylogeny and comparative genomics of the fungal order Sordariales.</title>
        <authorList>
            <consortium name="Lawrence Berkeley National Laboratory"/>
            <person name="Hensen N."/>
            <person name="Bonometti L."/>
            <person name="Westerberg I."/>
            <person name="Brannstrom I.O."/>
            <person name="Guillou S."/>
            <person name="Cros-Aarteil S."/>
            <person name="Calhoun S."/>
            <person name="Haridas S."/>
            <person name="Kuo A."/>
            <person name="Mondo S."/>
            <person name="Pangilinan J."/>
            <person name="Riley R."/>
            <person name="LaButti K."/>
            <person name="Andreopoulos B."/>
            <person name="Lipzen A."/>
            <person name="Chen C."/>
            <person name="Yanf M."/>
            <person name="Daum C."/>
            <person name="Ng V."/>
            <person name="Clum A."/>
            <person name="Steindorff A."/>
            <person name="Ohm R."/>
            <person name="Martin F."/>
            <person name="Silar P."/>
            <person name="Natvig D."/>
            <person name="Lalanne C."/>
            <person name="Gautier V."/>
            <person name="Ament-velasquez S.L."/>
            <person name="Kruys A."/>
            <person name="Hutchinson M.I."/>
            <person name="Powell A.J."/>
            <person name="Barry K."/>
            <person name="Miller A.N."/>
            <person name="Grigoriev I.V."/>
            <person name="Debuchy R."/>
            <person name="Gladieux P."/>
            <person name="Thoren M.H."/>
            <person name="Johannesson H."/>
        </authorList>
    </citation>
    <scope>NUCLEOTIDE SEQUENCE</scope>
    <source>
        <strain evidence="4">SMH3391-2</strain>
    </source>
</reference>
<evidence type="ECO:0000256" key="2">
    <source>
        <dbReference type="SAM" id="MobiDB-lite"/>
    </source>
</evidence>
<proteinExistence type="inferred from homology"/>
<dbReference type="InterPro" id="IPR011992">
    <property type="entry name" value="EF-hand-dom_pair"/>
</dbReference>
<sequence>MSQESGFSSPITSVDEDPINFDLSAGRAPATNERQQAIDADSFIEKPAIARANIAPSSARPDGSAEYARGLKDYTVLQQHVLFWDRDGDGRISPWDTFVGFRDLGFSLIFSLLSMFIINVNFSYPTRLAYSYFPDPFFRVYVGGIHKAKHGSDSGTYDKEGRFVPQMFEDMFSKWDTDNDGSLSASQLYNMTAGHRLAGDPFGWFAAIFEFGSTWLLLQKDGRVLKEDLRQTYDGSIFWRIREEILNGKGWNKGAGPADFADLVLKHLKTKRI</sequence>
<name>A0AA40C571_9PEZI</name>
<dbReference type="InterPro" id="IPR002048">
    <property type="entry name" value="EF_hand_dom"/>
</dbReference>
<evidence type="ECO:0000259" key="3">
    <source>
        <dbReference type="PROSITE" id="PS50222"/>
    </source>
</evidence>
<feature type="region of interest" description="Disordered" evidence="2">
    <location>
        <begin position="1"/>
        <end position="33"/>
    </location>
</feature>
<dbReference type="GO" id="GO:0005509">
    <property type="term" value="F:calcium ion binding"/>
    <property type="evidence" value="ECO:0007669"/>
    <property type="project" value="InterPro"/>
</dbReference>
<evidence type="ECO:0000256" key="1">
    <source>
        <dbReference type="ARBA" id="ARBA00006765"/>
    </source>
</evidence>
<comment type="caution">
    <text evidence="4">The sequence shown here is derived from an EMBL/GenBank/DDBJ whole genome shotgun (WGS) entry which is preliminary data.</text>
</comment>
<gene>
    <name evidence="4" type="ORF">B0T17DRAFT_577896</name>
</gene>
<dbReference type="PROSITE" id="PS50222">
    <property type="entry name" value="EF_HAND_2"/>
    <property type="match status" value="1"/>
</dbReference>
<dbReference type="PANTHER" id="PTHR31495:SF0">
    <property type="entry name" value="BINDING PROTEIN CALEOSIN, PUTATIVE (AFU_ORTHOLOGUE AFUA_5G13750)-RELATED"/>
    <property type="match status" value="1"/>
</dbReference>
<keyword evidence="5" id="KW-1185">Reference proteome</keyword>
<accession>A0AA40C571</accession>
<dbReference type="EMBL" id="JAULSR010000003">
    <property type="protein sequence ID" value="KAK0625144.1"/>
    <property type="molecule type" value="Genomic_DNA"/>
</dbReference>
<comment type="similarity">
    <text evidence="1">Belongs to the caleosin family.</text>
</comment>
<dbReference type="GO" id="GO:0004497">
    <property type="term" value="F:monooxygenase activity"/>
    <property type="evidence" value="ECO:0007669"/>
    <property type="project" value="TreeGrafter"/>
</dbReference>
<organism evidence="4 5">
    <name type="scientific">Bombardia bombarda</name>
    <dbReference type="NCBI Taxonomy" id="252184"/>
    <lineage>
        <taxon>Eukaryota</taxon>
        <taxon>Fungi</taxon>
        <taxon>Dikarya</taxon>
        <taxon>Ascomycota</taxon>
        <taxon>Pezizomycotina</taxon>
        <taxon>Sordariomycetes</taxon>
        <taxon>Sordariomycetidae</taxon>
        <taxon>Sordariales</taxon>
        <taxon>Lasiosphaeriaceae</taxon>
        <taxon>Bombardia</taxon>
    </lineage>
</organism>
<dbReference type="AlphaFoldDB" id="A0AA40C571"/>
<feature type="domain" description="EF-hand" evidence="3">
    <location>
        <begin position="163"/>
        <end position="198"/>
    </location>
</feature>
<feature type="compositionally biased region" description="Polar residues" evidence="2">
    <location>
        <begin position="1"/>
        <end position="12"/>
    </location>
</feature>